<dbReference type="OrthoDB" id="4966at2759"/>
<name>A0A178ZPP8_9EURO</name>
<feature type="compositionally biased region" description="Low complexity" evidence="1">
    <location>
        <begin position="289"/>
        <end position="301"/>
    </location>
</feature>
<feature type="region of interest" description="Disordered" evidence="1">
    <location>
        <begin position="1"/>
        <end position="173"/>
    </location>
</feature>
<reference evidence="2 3" key="1">
    <citation type="submission" date="2016-04" db="EMBL/GenBank/DDBJ databases">
        <title>Draft genome of Fonsecaea erecta CBS 125763.</title>
        <authorList>
            <person name="Weiss V.A."/>
            <person name="Vicente V.A."/>
            <person name="Raittz R.T."/>
            <person name="Moreno L.F."/>
            <person name="De Souza E.M."/>
            <person name="Pedrosa F.O."/>
            <person name="Steffens M.B."/>
            <person name="Faoro H."/>
            <person name="Tadra-Sfeir M.Z."/>
            <person name="Najafzadeh M.J."/>
            <person name="Felipe M.S."/>
            <person name="Teixeira M."/>
            <person name="Sun J."/>
            <person name="Xi L."/>
            <person name="Gomes R."/>
            <person name="De Azevedo C.M."/>
            <person name="Salgado C.G."/>
            <person name="Da Silva M.B."/>
            <person name="Nascimento M.F."/>
            <person name="Queiroz-Telles F."/>
            <person name="Attili D.S."/>
            <person name="Gorbushina A."/>
        </authorList>
    </citation>
    <scope>NUCLEOTIDE SEQUENCE [LARGE SCALE GENOMIC DNA]</scope>
    <source>
        <strain evidence="2 3">CBS 125763</strain>
    </source>
</reference>
<sequence length="805" mass="90489">MDDKPPPKKRSRFFSNGRSKVGNILQPFRKQSQADPDKSEDNSTDDNPQPSPNHLPLPSNVHTPFATQTTSPSQPQANTVTSGLSVSRPLLGASKAAQNGAAAASRGQNNKESNPPQPDATGSEAETDVETSSDSEDGERAEDIDESDRENTKPHTNPESNSHPLGLNQTRSRHPRRNAIYGVEALLPPGSDRSNSHGQQAGPSSTPIFVPAPSNPLGNSYSFGGVPTNPHVIPPGGQYPFNFRTAQAAHAPPTVERATSDGLRHPHPHPLGSGLARLAQQTVHADTGPLQQQQRPLTTPPSHNASATYLDVDRDEDGGRLRKFPSRAPRPPAHHGIYVRPKLPPHLAVNPDSLVPEHMYTAPNRIEHAQEFARITLKRKRPEAILPPPSYVYQRTGDPNFNAFHGFLLYPELCFTLATHLPVKDLVSLYAISKDFHTILDTRFTTVILSQAMTKAPESARAFMFRSYAYLCRTDPAARLPHPNSRLAALNIPRQIPSFRWLKMVLHREKVIHELMTVFAEGGIPLPGRCALALKRLWFMLDIPDNARRIGYVHNRGMMTDLDLYFSACFFTKLDMRLNDPVAAEKREGLRKLLLAQRSFTKILRVLKRDIWTTRFDAMREWVKCKYTPAPDEVGLSIFGVPAHRVGTGQLEYWGLRTAEQVGHRLEVLLRPDQLIVREAFRRGMRFDKHYLMFILYGYIRPDTLEDYEPRTYGRRIGEIKDDEYELDDVIGGVAALGVDDEGFDSLLDLGQPRRISKFTIVKEETSKREKDLRKAEKELLKSCHAWWEQEREQMLERGREGRVI</sequence>
<dbReference type="GeneID" id="30008139"/>
<dbReference type="AlphaFoldDB" id="A0A178ZPP8"/>
<gene>
    <name evidence="2" type="ORF">AYL99_03970</name>
</gene>
<feature type="region of interest" description="Disordered" evidence="1">
    <location>
        <begin position="249"/>
        <end position="274"/>
    </location>
</feature>
<dbReference type="STRING" id="1367422.A0A178ZPP8"/>
<feature type="compositionally biased region" description="Polar residues" evidence="1">
    <location>
        <begin position="154"/>
        <end position="170"/>
    </location>
</feature>
<comment type="caution">
    <text evidence="2">The sequence shown here is derived from an EMBL/GenBank/DDBJ whole genome shotgun (WGS) entry which is preliminary data.</text>
</comment>
<feature type="compositionally biased region" description="Acidic residues" evidence="1">
    <location>
        <begin position="125"/>
        <end position="148"/>
    </location>
</feature>
<evidence type="ECO:0000313" key="3">
    <source>
        <dbReference type="Proteomes" id="UP000078343"/>
    </source>
</evidence>
<organism evidence="2 3">
    <name type="scientific">Fonsecaea erecta</name>
    <dbReference type="NCBI Taxonomy" id="1367422"/>
    <lineage>
        <taxon>Eukaryota</taxon>
        <taxon>Fungi</taxon>
        <taxon>Dikarya</taxon>
        <taxon>Ascomycota</taxon>
        <taxon>Pezizomycotina</taxon>
        <taxon>Eurotiomycetes</taxon>
        <taxon>Chaetothyriomycetidae</taxon>
        <taxon>Chaetothyriales</taxon>
        <taxon>Herpotrichiellaceae</taxon>
        <taxon>Fonsecaea</taxon>
    </lineage>
</organism>
<keyword evidence="3" id="KW-1185">Reference proteome</keyword>
<feature type="compositionally biased region" description="Polar residues" evidence="1">
    <location>
        <begin position="60"/>
        <end position="85"/>
    </location>
</feature>
<feature type="compositionally biased region" description="Low complexity" evidence="1">
    <location>
        <begin position="92"/>
        <end position="110"/>
    </location>
</feature>
<dbReference type="RefSeq" id="XP_018695134.1">
    <property type="nucleotide sequence ID" value="XM_018835484.1"/>
</dbReference>
<feature type="region of interest" description="Disordered" evidence="1">
    <location>
        <begin position="186"/>
        <end position="213"/>
    </location>
</feature>
<dbReference type="Proteomes" id="UP000078343">
    <property type="component" value="Unassembled WGS sequence"/>
</dbReference>
<evidence type="ECO:0008006" key="4">
    <source>
        <dbReference type="Google" id="ProtNLM"/>
    </source>
</evidence>
<evidence type="ECO:0000256" key="1">
    <source>
        <dbReference type="SAM" id="MobiDB-lite"/>
    </source>
</evidence>
<protein>
    <recommendedName>
        <fullName evidence="4">F-box domain-containing protein</fullName>
    </recommendedName>
</protein>
<feature type="compositionally biased region" description="Polar residues" evidence="1">
    <location>
        <begin position="192"/>
        <end position="207"/>
    </location>
</feature>
<proteinExistence type="predicted"/>
<feature type="region of interest" description="Disordered" evidence="1">
    <location>
        <begin position="286"/>
        <end position="342"/>
    </location>
</feature>
<accession>A0A178ZPP8</accession>
<dbReference type="EMBL" id="LVYI01000003">
    <property type="protein sequence ID" value="OAP61767.1"/>
    <property type="molecule type" value="Genomic_DNA"/>
</dbReference>
<evidence type="ECO:0000313" key="2">
    <source>
        <dbReference type="EMBL" id="OAP61767.1"/>
    </source>
</evidence>